<dbReference type="PANTHER" id="PTHR35903">
    <property type="entry name" value="FLAGELLIN B1"/>
    <property type="match status" value="1"/>
</dbReference>
<keyword evidence="5" id="KW-0812">Transmembrane</keyword>
<dbReference type="NCBIfam" id="TIGR02537">
    <property type="entry name" value="arch_flag_Nterm"/>
    <property type="match status" value="1"/>
</dbReference>
<keyword evidence="5" id="KW-1133">Transmembrane helix</keyword>
<organism evidence="6 7">
    <name type="scientific">Methanoculleus chikugoensis</name>
    <dbReference type="NCBI Taxonomy" id="118126"/>
    <lineage>
        <taxon>Archaea</taxon>
        <taxon>Methanobacteriati</taxon>
        <taxon>Methanobacteriota</taxon>
        <taxon>Stenosarchaea group</taxon>
        <taxon>Methanomicrobia</taxon>
        <taxon>Methanomicrobiales</taxon>
        <taxon>Methanomicrobiaceae</taxon>
        <taxon>Methanoculleus</taxon>
    </lineage>
</organism>
<dbReference type="InterPro" id="IPR002774">
    <property type="entry name" value="Flagellin_arc-type"/>
</dbReference>
<comment type="similarity">
    <text evidence="2 4">Belongs to the archaeal flagellin family.</text>
</comment>
<dbReference type="Pfam" id="PF01917">
    <property type="entry name" value="Flagellin_arch-type"/>
    <property type="match status" value="1"/>
</dbReference>
<dbReference type="OrthoDB" id="111617at2157"/>
<dbReference type="InterPro" id="IPR013373">
    <property type="entry name" value="Flagellin/pilin_N_arc"/>
</dbReference>
<dbReference type="GO" id="GO:0097588">
    <property type="term" value="P:archaeal or bacterial-type flagellum-dependent cell motility"/>
    <property type="evidence" value="ECO:0007669"/>
    <property type="project" value="InterPro"/>
</dbReference>
<dbReference type="EMBL" id="FMID01000026">
    <property type="protein sequence ID" value="SCL75224.1"/>
    <property type="molecule type" value="Genomic_DNA"/>
</dbReference>
<accession>A0A1M4MJY4</accession>
<dbReference type="AlphaFoldDB" id="A0A1M4MJY4"/>
<keyword evidence="6" id="KW-0969">Cilium</keyword>
<feature type="transmembrane region" description="Helical" evidence="5">
    <location>
        <begin position="12"/>
        <end position="41"/>
    </location>
</feature>
<evidence type="ECO:0000256" key="1">
    <source>
        <dbReference type="ARBA" id="ARBA00004618"/>
    </source>
</evidence>
<evidence type="ECO:0000313" key="6">
    <source>
        <dbReference type="EMBL" id="SCL75224.1"/>
    </source>
</evidence>
<keyword evidence="6" id="KW-0282">Flagellum</keyword>
<proteinExistence type="inferred from homology"/>
<name>A0A1M4MJY4_9EURY</name>
<dbReference type="GO" id="GO:0097589">
    <property type="term" value="C:archaeal-type flagellum"/>
    <property type="evidence" value="ECO:0007669"/>
    <property type="project" value="UniProtKB-SubCell"/>
</dbReference>
<evidence type="ECO:0000256" key="2">
    <source>
        <dbReference type="ARBA" id="ARBA00010256"/>
    </source>
</evidence>
<evidence type="ECO:0000313" key="7">
    <source>
        <dbReference type="Proteomes" id="UP000184671"/>
    </source>
</evidence>
<reference evidence="6 7" key="1">
    <citation type="submission" date="2016-08" db="EMBL/GenBank/DDBJ databases">
        <authorList>
            <person name="Seilhamer J.J."/>
        </authorList>
    </citation>
    <scope>NUCLEOTIDE SEQUENCE [LARGE SCALE GENOMIC DNA]</scope>
    <source>
        <strain evidence="6">L21-II-0</strain>
    </source>
</reference>
<comment type="subcellular location">
    <subcellularLocation>
        <location evidence="1 4">Archaeal flagellum</location>
    </subcellularLocation>
</comment>
<dbReference type="Proteomes" id="UP000184671">
    <property type="component" value="Unassembled WGS sequence"/>
</dbReference>
<keyword evidence="3 4" id="KW-0974">Archaeal flagellum</keyword>
<dbReference type="PANTHER" id="PTHR35903:SF1">
    <property type="entry name" value="FLAGELLIN B1"/>
    <property type="match status" value="1"/>
</dbReference>
<evidence type="ECO:0000256" key="5">
    <source>
        <dbReference type="SAM" id="Phobius"/>
    </source>
</evidence>
<sequence>MSKMMRNEDAFTGLEAAIVLIAFIVVAAVFSYVILGAGFFATQKSQEVVHTGVAQTSSTLELSGPVIAQASSTAYLGEVSFYLQLAAGGSPVDMTKVTYTVATTEHLVTFVDVDSKSEGQTKVKREFVGKQKNDNHLLEKHEMVMITIPLTGEGDKGFKGKAIGPNVRFNIDIKPDIGAALPMTKTAPPALIGNGYYELY</sequence>
<dbReference type="RefSeq" id="WP_074369502.1">
    <property type="nucleotide sequence ID" value="NZ_FMID01000026.1"/>
</dbReference>
<keyword evidence="5" id="KW-0472">Membrane</keyword>
<evidence type="ECO:0000256" key="3">
    <source>
        <dbReference type="ARBA" id="ARBA00022440"/>
    </source>
</evidence>
<keyword evidence="6" id="KW-0966">Cell projection</keyword>
<dbReference type="STRING" id="118126.L21_1116"/>
<dbReference type="GO" id="GO:0005198">
    <property type="term" value="F:structural molecule activity"/>
    <property type="evidence" value="ECO:0007669"/>
    <property type="project" value="InterPro"/>
</dbReference>
<evidence type="ECO:0000256" key="4">
    <source>
        <dbReference type="RuleBase" id="RU361282"/>
    </source>
</evidence>
<comment type="function">
    <text evidence="4">Flagellin is the subunit protein which polymerizes to form the filaments of archaeal flagella.</text>
</comment>
<gene>
    <name evidence="6" type="ORF">L21_1116</name>
</gene>
<protein>
    <recommendedName>
        <fullName evidence="4">Flagellin</fullName>
    </recommendedName>
</protein>